<dbReference type="GO" id="GO:0043565">
    <property type="term" value="F:sequence-specific DNA binding"/>
    <property type="evidence" value="ECO:0007669"/>
    <property type="project" value="InterPro"/>
</dbReference>
<evidence type="ECO:0000256" key="3">
    <source>
        <dbReference type="ARBA" id="ARBA00023163"/>
    </source>
</evidence>
<dbReference type="SMART" id="SM00342">
    <property type="entry name" value="HTH_ARAC"/>
    <property type="match status" value="1"/>
</dbReference>
<dbReference type="GO" id="GO:0003700">
    <property type="term" value="F:DNA-binding transcription factor activity"/>
    <property type="evidence" value="ECO:0007669"/>
    <property type="project" value="InterPro"/>
</dbReference>
<dbReference type="PANTHER" id="PTHR43280">
    <property type="entry name" value="ARAC-FAMILY TRANSCRIPTIONAL REGULATOR"/>
    <property type="match status" value="1"/>
</dbReference>
<reference evidence="5" key="1">
    <citation type="submission" date="2022-05" db="EMBL/GenBank/DDBJ databases">
        <title>Draft genome sequence of Clostridium tertium strain CP3 isolated from Peru.</title>
        <authorList>
            <person name="Hurtado R."/>
            <person name="Lima L."/>
            <person name="Sousa T."/>
            <person name="Jaiswal A.K."/>
            <person name="Tiwari S."/>
            <person name="Maturrano L."/>
            <person name="Brenig B."/>
            <person name="Azevedo V."/>
        </authorList>
    </citation>
    <scope>NUCLEOTIDE SEQUENCE</scope>
    <source>
        <strain evidence="5">CP3</strain>
    </source>
</reference>
<dbReference type="InterPro" id="IPR020449">
    <property type="entry name" value="Tscrpt_reg_AraC-type_HTH"/>
</dbReference>
<dbReference type="RefSeq" id="WP_195954118.1">
    <property type="nucleotide sequence ID" value="NZ_CAXSLY010000001.1"/>
</dbReference>
<evidence type="ECO:0000256" key="2">
    <source>
        <dbReference type="ARBA" id="ARBA00023125"/>
    </source>
</evidence>
<dbReference type="AlphaFoldDB" id="A0A9X4B1F4"/>
<evidence type="ECO:0000313" key="5">
    <source>
        <dbReference type="EMBL" id="MDC4241700.1"/>
    </source>
</evidence>
<proteinExistence type="predicted"/>
<organism evidence="5 6">
    <name type="scientific">Clostridium tertium</name>
    <dbReference type="NCBI Taxonomy" id="1559"/>
    <lineage>
        <taxon>Bacteria</taxon>
        <taxon>Bacillati</taxon>
        <taxon>Bacillota</taxon>
        <taxon>Clostridia</taxon>
        <taxon>Eubacteriales</taxon>
        <taxon>Clostridiaceae</taxon>
        <taxon>Clostridium</taxon>
    </lineage>
</organism>
<dbReference type="InterPro" id="IPR018060">
    <property type="entry name" value="HTH_AraC"/>
</dbReference>
<dbReference type="PROSITE" id="PS01124">
    <property type="entry name" value="HTH_ARAC_FAMILY_2"/>
    <property type="match status" value="1"/>
</dbReference>
<comment type="caution">
    <text evidence="5">The sequence shown here is derived from an EMBL/GenBank/DDBJ whole genome shotgun (WGS) entry which is preliminary data.</text>
</comment>
<name>A0A9X4B1F4_9CLOT</name>
<feature type="domain" description="HTH araC/xylS-type" evidence="4">
    <location>
        <begin position="316"/>
        <end position="414"/>
    </location>
</feature>
<keyword evidence="2" id="KW-0238">DNA-binding</keyword>
<evidence type="ECO:0000259" key="4">
    <source>
        <dbReference type="PROSITE" id="PS01124"/>
    </source>
</evidence>
<dbReference type="Proteomes" id="UP001141183">
    <property type="component" value="Unassembled WGS sequence"/>
</dbReference>
<keyword evidence="6" id="KW-1185">Reference proteome</keyword>
<accession>A0A9X4B1F4</accession>
<keyword evidence="3" id="KW-0804">Transcription</keyword>
<gene>
    <name evidence="5" type="ORF">NE398_16310</name>
</gene>
<protein>
    <submittedName>
        <fullName evidence="5">Helix-turn-helix domain-containing protein</fullName>
    </submittedName>
</protein>
<evidence type="ECO:0000256" key="1">
    <source>
        <dbReference type="ARBA" id="ARBA00023015"/>
    </source>
</evidence>
<sequence length="419" mass="48776">MFSDESSFLSLDDIEYICNKTFGMLKIPIFFFNSSGIILFKFSYKDSNNPLYSNTEQLLNDFLSINDENTPINIKSTMYHENYFIIKVITSDNISGTLLVGPTISSEIDEKSINSIIKKFDILIKYKGSLINYYNNIVIMDFNSFIDAGLLLYHSIYHYKLDFTNVVNIDEMLIDVGLKDSKAFYISNSKKRRNSRLHHSQEFERKLLKHITDGNLEEVIKFLKYTTFDGELGINSKNPLRNLKNIFISYTSIVSRAAIEKGLAWEVSLTLTDFYFEAVEELNTIKDINELFLKMILDYTEHVNKVKMYNYSSAILKCQKYIFEHLYEKISLSILADYSSMNPCYLSHLFKKEVGVSISDYIQKERIEESKKLILSGKKSLVDIYVPLGFIDQSHFSKTFKKFVGITPKEYKTLYFHEI</sequence>
<dbReference type="InterPro" id="IPR009057">
    <property type="entry name" value="Homeodomain-like_sf"/>
</dbReference>
<dbReference type="PANTHER" id="PTHR43280:SF34">
    <property type="entry name" value="ARAC-FAMILY TRANSCRIPTIONAL REGULATOR"/>
    <property type="match status" value="1"/>
</dbReference>
<dbReference type="Pfam" id="PF12833">
    <property type="entry name" value="HTH_18"/>
    <property type="match status" value="1"/>
</dbReference>
<dbReference type="EMBL" id="JAMRYU010000018">
    <property type="protein sequence ID" value="MDC4241700.1"/>
    <property type="molecule type" value="Genomic_DNA"/>
</dbReference>
<dbReference type="PRINTS" id="PR00032">
    <property type="entry name" value="HTHARAC"/>
</dbReference>
<dbReference type="Gene3D" id="1.10.10.60">
    <property type="entry name" value="Homeodomain-like"/>
    <property type="match status" value="2"/>
</dbReference>
<keyword evidence="1" id="KW-0805">Transcription regulation</keyword>
<dbReference type="SUPFAM" id="SSF46689">
    <property type="entry name" value="Homeodomain-like"/>
    <property type="match status" value="2"/>
</dbReference>
<evidence type="ECO:0000313" key="6">
    <source>
        <dbReference type="Proteomes" id="UP001141183"/>
    </source>
</evidence>